<keyword evidence="4" id="KW-1185">Reference proteome</keyword>
<sequence>MHLFQPPPQCPQGLRLEAPPLAPSEPSTEEKVTLWEERVKLFSESTKAYEQCDTLEEEYEIALRATKSTLFESLRAEHQERLHGQLAQIARRLDDARAKYQTLRGKLLDTSSWPVSPPPTVHQDHEPHVELVNDVVELNRLIVMIKGIVTDKIMQPNPNMPTQQEIDEYREQLVAFGITDEIMQPDPNMPTQQEIDEYREQLVAFEDQVTSMRNEVAQFKLDRAVNMAHIVGSNDYERRERDTLMHAKIAEMQQLKIERDEEMCKWNKSKRKMLQLEEHLQAHISTQKTTSAVLDTLRTALKAYSMRPPSPPMSPTPVSASYLLETLRWPILNALRDPSSEMRLIFEQMRKNVEKLIEEKNKKLFEEVERKSRETLHVLRQLRSHIEKDQNQGNVQAHQSQPQLQ</sequence>
<dbReference type="AlphaFoldDB" id="A0A0D2NU05"/>
<feature type="coiled-coil region" evidence="1">
    <location>
        <begin position="79"/>
        <end position="106"/>
    </location>
</feature>
<dbReference type="Proteomes" id="UP000054270">
    <property type="component" value="Unassembled WGS sequence"/>
</dbReference>
<dbReference type="OrthoDB" id="2749714at2759"/>
<dbReference type="STRING" id="945553.A0A0D2NU05"/>
<gene>
    <name evidence="3" type="ORF">HYPSUDRAFT_67058</name>
</gene>
<dbReference type="EMBL" id="KN817550">
    <property type="protein sequence ID" value="KJA22344.1"/>
    <property type="molecule type" value="Genomic_DNA"/>
</dbReference>
<reference evidence="4" key="1">
    <citation type="submission" date="2014-04" db="EMBL/GenBank/DDBJ databases">
        <title>Evolutionary Origins and Diversification of the Mycorrhizal Mutualists.</title>
        <authorList>
            <consortium name="DOE Joint Genome Institute"/>
            <consortium name="Mycorrhizal Genomics Consortium"/>
            <person name="Kohler A."/>
            <person name="Kuo A."/>
            <person name="Nagy L.G."/>
            <person name="Floudas D."/>
            <person name="Copeland A."/>
            <person name="Barry K.W."/>
            <person name="Cichocki N."/>
            <person name="Veneault-Fourrey C."/>
            <person name="LaButti K."/>
            <person name="Lindquist E.A."/>
            <person name="Lipzen A."/>
            <person name="Lundell T."/>
            <person name="Morin E."/>
            <person name="Murat C."/>
            <person name="Riley R."/>
            <person name="Ohm R."/>
            <person name="Sun H."/>
            <person name="Tunlid A."/>
            <person name="Henrissat B."/>
            <person name="Grigoriev I.V."/>
            <person name="Hibbett D.S."/>
            <person name="Martin F."/>
        </authorList>
    </citation>
    <scope>NUCLEOTIDE SEQUENCE [LARGE SCALE GENOMIC DNA]</scope>
    <source>
        <strain evidence="4">FD-334 SS-4</strain>
    </source>
</reference>
<evidence type="ECO:0000256" key="1">
    <source>
        <dbReference type="SAM" id="Coils"/>
    </source>
</evidence>
<feature type="region of interest" description="Disordered" evidence="2">
    <location>
        <begin position="386"/>
        <end position="405"/>
    </location>
</feature>
<keyword evidence="1" id="KW-0175">Coiled coil</keyword>
<organism evidence="3 4">
    <name type="scientific">Hypholoma sublateritium (strain FD-334 SS-4)</name>
    <dbReference type="NCBI Taxonomy" id="945553"/>
    <lineage>
        <taxon>Eukaryota</taxon>
        <taxon>Fungi</taxon>
        <taxon>Dikarya</taxon>
        <taxon>Basidiomycota</taxon>
        <taxon>Agaricomycotina</taxon>
        <taxon>Agaricomycetes</taxon>
        <taxon>Agaricomycetidae</taxon>
        <taxon>Agaricales</taxon>
        <taxon>Agaricineae</taxon>
        <taxon>Strophariaceae</taxon>
        <taxon>Hypholoma</taxon>
    </lineage>
</organism>
<proteinExistence type="predicted"/>
<feature type="compositionally biased region" description="Polar residues" evidence="2">
    <location>
        <begin position="391"/>
        <end position="405"/>
    </location>
</feature>
<evidence type="ECO:0000256" key="2">
    <source>
        <dbReference type="SAM" id="MobiDB-lite"/>
    </source>
</evidence>
<name>A0A0D2NU05_HYPSF</name>
<accession>A0A0D2NU05</accession>
<protein>
    <submittedName>
        <fullName evidence="3">Uncharacterized protein</fullName>
    </submittedName>
</protein>
<feature type="region of interest" description="Disordered" evidence="2">
    <location>
        <begin position="1"/>
        <end position="30"/>
    </location>
</feature>
<feature type="compositionally biased region" description="Pro residues" evidence="2">
    <location>
        <begin position="1"/>
        <end position="10"/>
    </location>
</feature>
<evidence type="ECO:0000313" key="4">
    <source>
        <dbReference type="Proteomes" id="UP000054270"/>
    </source>
</evidence>
<evidence type="ECO:0000313" key="3">
    <source>
        <dbReference type="EMBL" id="KJA22344.1"/>
    </source>
</evidence>